<dbReference type="RefSeq" id="XP_033524819.1">
    <property type="nucleotide sequence ID" value="XM_033671434.1"/>
</dbReference>
<reference evidence="2" key="1">
    <citation type="journal article" date="2020" name="Stud. Mycol.">
        <title>101 Dothideomycetes genomes: a test case for predicting lifestyles and emergence of pathogens.</title>
        <authorList>
            <person name="Haridas S."/>
            <person name="Albert R."/>
            <person name="Binder M."/>
            <person name="Bloem J."/>
            <person name="Labutti K."/>
            <person name="Salamov A."/>
            <person name="Andreopoulos B."/>
            <person name="Baker S."/>
            <person name="Barry K."/>
            <person name="Bills G."/>
            <person name="Bluhm B."/>
            <person name="Cannon C."/>
            <person name="Castanera R."/>
            <person name="Culley D."/>
            <person name="Daum C."/>
            <person name="Ezra D."/>
            <person name="Gonzalez J."/>
            <person name="Henrissat B."/>
            <person name="Kuo A."/>
            <person name="Liang C."/>
            <person name="Lipzen A."/>
            <person name="Lutzoni F."/>
            <person name="Magnuson J."/>
            <person name="Mondo S."/>
            <person name="Nolan M."/>
            <person name="Ohm R."/>
            <person name="Pangilinan J."/>
            <person name="Park H.-J."/>
            <person name="Ramirez L."/>
            <person name="Alfaro M."/>
            <person name="Sun H."/>
            <person name="Tritt A."/>
            <person name="Yoshinaga Y."/>
            <person name="Zwiers L.-H."/>
            <person name="Turgeon B."/>
            <person name="Goodwin S."/>
            <person name="Spatafora J."/>
            <person name="Crous P."/>
            <person name="Grigoriev I."/>
        </authorList>
    </citation>
    <scope>NUCLEOTIDE SEQUENCE</scope>
    <source>
        <strain evidence="2">CBS 119687</strain>
    </source>
</reference>
<feature type="region of interest" description="Disordered" evidence="1">
    <location>
        <begin position="173"/>
        <end position="233"/>
    </location>
</feature>
<protein>
    <submittedName>
        <fullName evidence="2">Uncharacterized protein</fullName>
    </submittedName>
</protein>
<accession>A0A6A6AEP4</accession>
<feature type="compositionally biased region" description="Pro residues" evidence="1">
    <location>
        <begin position="209"/>
        <end position="233"/>
    </location>
</feature>
<dbReference type="Proteomes" id="UP000799771">
    <property type="component" value="Unassembled WGS sequence"/>
</dbReference>
<dbReference type="OrthoDB" id="5409477at2759"/>
<name>A0A6A6AEP4_9PLEO</name>
<dbReference type="AlphaFoldDB" id="A0A6A6AEP4"/>
<keyword evidence="3" id="KW-1185">Reference proteome</keyword>
<sequence length="233" mass="26431">MVPDMDAAPNCAICNAPAYPECPCEAERLQVAVKQAEQRAMDERLADIRNWVINNARQHILAAFERLNGIRKHAHAAYLASLPNYDVYMRYSGHPPIHPMYVAQLQTQITEAQAELKRGSDADWRTSVLRYPEILDYFYSLVELKLPDPRSPRVVQPPFAVAGYADRGYMNPSLVTVEKKKKKRRDREREGSSAPPPEMHNAVTRLIRMPPPVPTPPLEYGGYPPPPPGQYPY</sequence>
<dbReference type="GeneID" id="54411866"/>
<evidence type="ECO:0000256" key="1">
    <source>
        <dbReference type="SAM" id="MobiDB-lite"/>
    </source>
</evidence>
<dbReference type="EMBL" id="ML977504">
    <property type="protein sequence ID" value="KAF2130432.1"/>
    <property type="molecule type" value="Genomic_DNA"/>
</dbReference>
<evidence type="ECO:0000313" key="3">
    <source>
        <dbReference type="Proteomes" id="UP000799771"/>
    </source>
</evidence>
<organism evidence="2 3">
    <name type="scientific">Dothidotthia symphoricarpi CBS 119687</name>
    <dbReference type="NCBI Taxonomy" id="1392245"/>
    <lineage>
        <taxon>Eukaryota</taxon>
        <taxon>Fungi</taxon>
        <taxon>Dikarya</taxon>
        <taxon>Ascomycota</taxon>
        <taxon>Pezizomycotina</taxon>
        <taxon>Dothideomycetes</taxon>
        <taxon>Pleosporomycetidae</taxon>
        <taxon>Pleosporales</taxon>
        <taxon>Dothidotthiaceae</taxon>
        <taxon>Dothidotthia</taxon>
    </lineage>
</organism>
<gene>
    <name evidence="2" type="ORF">P153DRAFT_395845</name>
</gene>
<evidence type="ECO:0000313" key="2">
    <source>
        <dbReference type="EMBL" id="KAF2130432.1"/>
    </source>
</evidence>
<proteinExistence type="predicted"/>